<proteinExistence type="predicted"/>
<dbReference type="EMBL" id="JANUGU010000006">
    <property type="protein sequence ID" value="MCS0659926.1"/>
    <property type="molecule type" value="Genomic_DNA"/>
</dbReference>
<protein>
    <recommendedName>
        <fullName evidence="3">TonB C-terminal domain-containing protein</fullName>
    </recommendedName>
</protein>
<dbReference type="Proteomes" id="UP001204621">
    <property type="component" value="Unassembled WGS sequence"/>
</dbReference>
<organism evidence="1 2">
    <name type="scientific">Massilia terrae</name>
    <dbReference type="NCBI Taxonomy" id="1811224"/>
    <lineage>
        <taxon>Bacteria</taxon>
        <taxon>Pseudomonadati</taxon>
        <taxon>Pseudomonadota</taxon>
        <taxon>Betaproteobacteria</taxon>
        <taxon>Burkholderiales</taxon>
        <taxon>Oxalobacteraceae</taxon>
        <taxon>Telluria group</taxon>
        <taxon>Massilia</taxon>
    </lineage>
</organism>
<accession>A0ABT2D124</accession>
<comment type="caution">
    <text evidence="1">The sequence shown here is derived from an EMBL/GenBank/DDBJ whole genome shotgun (WGS) entry which is preliminary data.</text>
</comment>
<evidence type="ECO:0000313" key="1">
    <source>
        <dbReference type="EMBL" id="MCS0659926.1"/>
    </source>
</evidence>
<sequence>MNKANWKLALAIGLCVLGAHDAPAQNRVRSNGYLGEVRDLLEKGDCAGVLKPLNAGLEEKLAPVQLVAGAMFDHGICVKPDWDRAMHFYTLADQGGEHAAAFRLAAGFAAPDRGPDVAAALWWLSRTKPAMQVHGCKTAPDTRDHPDRFVAELKTWPQDKLRACNYAAGLVATVAGEVHYPSRALSYSVGGDYVVRFMPGVGRIEMKAGQTREFELVGIVDGNMLAERKSLSVKNSFAENLSEVAQRALARYPRPQGIDPRWQFDVLFRFEVTRD</sequence>
<name>A0ABT2D124_9BURK</name>
<evidence type="ECO:0008006" key="3">
    <source>
        <dbReference type="Google" id="ProtNLM"/>
    </source>
</evidence>
<dbReference type="RefSeq" id="WP_258813118.1">
    <property type="nucleotide sequence ID" value="NZ_JANUGU010000006.1"/>
</dbReference>
<reference evidence="1 2" key="1">
    <citation type="submission" date="2022-08" db="EMBL/GenBank/DDBJ databases">
        <title>Reclassification of Massilia species as members of the genera Telluria, Duganella, Pseudoduganella, Mokoshia gen. nov. and Zemynaea gen. nov. using orthogonal and non-orthogonal genome-based approaches.</title>
        <authorList>
            <person name="Bowman J.P."/>
        </authorList>
    </citation>
    <scope>NUCLEOTIDE SEQUENCE [LARGE SCALE GENOMIC DNA]</scope>
    <source>
        <strain evidence="1 2">JCM 31606</strain>
    </source>
</reference>
<keyword evidence="2" id="KW-1185">Reference proteome</keyword>
<gene>
    <name evidence="1" type="ORF">NX778_17775</name>
</gene>
<evidence type="ECO:0000313" key="2">
    <source>
        <dbReference type="Proteomes" id="UP001204621"/>
    </source>
</evidence>